<evidence type="ECO:0000256" key="1">
    <source>
        <dbReference type="SAM" id="Coils"/>
    </source>
</evidence>
<dbReference type="Proteomes" id="UP000261540">
    <property type="component" value="Unplaced"/>
</dbReference>
<dbReference type="InterPro" id="IPR043636">
    <property type="entry name" value="L1_RRM_dom"/>
</dbReference>
<feature type="domain" description="L1 transposable element RRM" evidence="3">
    <location>
        <begin position="121"/>
        <end position="213"/>
    </location>
</feature>
<dbReference type="InterPro" id="IPR004244">
    <property type="entry name" value="Transposase_22"/>
</dbReference>
<keyword evidence="5" id="KW-1185">Reference proteome</keyword>
<proteinExistence type="predicted"/>
<evidence type="ECO:0000313" key="5">
    <source>
        <dbReference type="Proteomes" id="UP000261540"/>
    </source>
</evidence>
<evidence type="ECO:0000259" key="3">
    <source>
        <dbReference type="Pfam" id="PF02994"/>
    </source>
</evidence>
<evidence type="ECO:0000313" key="4">
    <source>
        <dbReference type="Ensembl" id="ENSPKIP00000026743.1"/>
    </source>
</evidence>
<feature type="region of interest" description="Disordered" evidence="2">
    <location>
        <begin position="1"/>
        <end position="38"/>
    </location>
</feature>
<keyword evidence="1" id="KW-0175">Coiled coil</keyword>
<dbReference type="FunFam" id="3.30.70.1820:FF:000004">
    <property type="entry name" value="Uncharacterized protein"/>
    <property type="match status" value="1"/>
</dbReference>
<feature type="coiled-coil region" evidence="1">
    <location>
        <begin position="56"/>
        <end position="104"/>
    </location>
</feature>
<dbReference type="SUPFAM" id="SSF57997">
    <property type="entry name" value="Tropomyosin"/>
    <property type="match status" value="1"/>
</dbReference>
<evidence type="ECO:0000256" key="2">
    <source>
        <dbReference type="SAM" id="MobiDB-lite"/>
    </source>
</evidence>
<accession>A0A3B3S8F3</accession>
<reference evidence="4" key="2">
    <citation type="submission" date="2025-09" db="UniProtKB">
        <authorList>
            <consortium name="Ensembl"/>
        </authorList>
    </citation>
    <scope>IDENTIFICATION</scope>
</reference>
<feature type="compositionally biased region" description="Polar residues" evidence="2">
    <location>
        <begin position="23"/>
        <end position="33"/>
    </location>
</feature>
<sequence>MDGAIMEKRGRPRKNVTKDDDTNPNVHEQNTASGDGAHEVEQISLARILNEIKDFRQDSHKQLQDIKEELDKSNRRIEEAENRIDEAETRIQNTEEVLEEMIWLTEQFEARLNDQEGRARRSNIRIYGVPEKAEANSSDFISFLEDLLKSTLDLNMPVELQIERAHRAFAPTPSVEARPRSIIAKFLNYRTKELVIKTAWEKKVVEWKGNRIFFDHDYAPDVLWKRRKYQDAKRILREHDIRFQARFPARLRVFYTEGTVIYNSAEEATTDMVKRGLPVTVLSTPSSLTERVQRLTWRKTGKKRGTPAHVHPSYKDKLLAFRRSQTEDKRCFGDGI</sequence>
<dbReference type="PANTHER" id="PTHR11505">
    <property type="entry name" value="L1 TRANSPOSABLE ELEMENT-RELATED"/>
    <property type="match status" value="1"/>
</dbReference>
<organism evidence="4 5">
    <name type="scientific">Paramormyrops kingsleyae</name>
    <dbReference type="NCBI Taxonomy" id="1676925"/>
    <lineage>
        <taxon>Eukaryota</taxon>
        <taxon>Metazoa</taxon>
        <taxon>Chordata</taxon>
        <taxon>Craniata</taxon>
        <taxon>Vertebrata</taxon>
        <taxon>Euteleostomi</taxon>
        <taxon>Actinopterygii</taxon>
        <taxon>Neopterygii</taxon>
        <taxon>Teleostei</taxon>
        <taxon>Osteoglossocephala</taxon>
        <taxon>Osteoglossomorpha</taxon>
        <taxon>Osteoglossiformes</taxon>
        <taxon>Mormyridae</taxon>
        <taxon>Paramormyrops</taxon>
    </lineage>
</organism>
<name>A0A3B3S8F3_9TELE</name>
<reference evidence="4" key="1">
    <citation type="submission" date="2025-08" db="UniProtKB">
        <authorList>
            <consortium name="Ensembl"/>
        </authorList>
    </citation>
    <scope>IDENTIFICATION</scope>
</reference>
<dbReference type="AlphaFoldDB" id="A0A3B3S8F3"/>
<dbReference type="Gene3D" id="3.30.70.1820">
    <property type="entry name" value="L1 transposable element, RRM domain"/>
    <property type="match status" value="1"/>
</dbReference>
<dbReference type="Ensembl" id="ENSPKIT00000007502.1">
    <property type="protein sequence ID" value="ENSPKIP00000026743.1"/>
    <property type="gene ID" value="ENSPKIG00000009100.1"/>
</dbReference>
<dbReference type="GeneTree" id="ENSGT00940000160789"/>
<dbReference type="Pfam" id="PF02994">
    <property type="entry name" value="Transposase_22"/>
    <property type="match status" value="1"/>
</dbReference>
<protein>
    <recommendedName>
        <fullName evidence="3">L1 transposable element RRM domain-containing protein</fullName>
    </recommendedName>
</protein>